<evidence type="ECO:0000256" key="2">
    <source>
        <dbReference type="ARBA" id="ARBA00004236"/>
    </source>
</evidence>
<evidence type="ECO:0000256" key="3">
    <source>
        <dbReference type="ARBA" id="ARBA00012438"/>
    </source>
</evidence>
<dbReference type="InterPro" id="IPR003594">
    <property type="entry name" value="HATPase_dom"/>
</dbReference>
<dbReference type="Gene3D" id="3.30.565.10">
    <property type="entry name" value="Histidine kinase-like ATPase, C-terminal domain"/>
    <property type="match status" value="1"/>
</dbReference>
<protein>
    <recommendedName>
        <fullName evidence="3">histidine kinase</fullName>
        <ecNumber evidence="3">2.7.13.3</ecNumber>
    </recommendedName>
</protein>
<dbReference type="SUPFAM" id="SSF55874">
    <property type="entry name" value="ATPase domain of HSP90 chaperone/DNA topoisomerase II/histidine kinase"/>
    <property type="match status" value="1"/>
</dbReference>
<evidence type="ECO:0000256" key="1">
    <source>
        <dbReference type="ARBA" id="ARBA00000085"/>
    </source>
</evidence>
<dbReference type="EMBL" id="BAAAGX010000012">
    <property type="protein sequence ID" value="GAA0243761.1"/>
    <property type="molecule type" value="Genomic_DNA"/>
</dbReference>
<dbReference type="RefSeq" id="WP_344649575.1">
    <property type="nucleotide sequence ID" value="NZ_BAAAGX010000012.1"/>
</dbReference>
<accession>A0ABP3DV54</accession>
<keyword evidence="4" id="KW-0597">Phosphoprotein</keyword>
<keyword evidence="7" id="KW-0902">Two-component regulatory system</keyword>
<dbReference type="SMART" id="SM00388">
    <property type="entry name" value="HisKA"/>
    <property type="match status" value="1"/>
</dbReference>
<name>A0ABP3DV54_9ACTN</name>
<organism evidence="9 10">
    <name type="scientific">Cryptosporangium japonicum</name>
    <dbReference type="NCBI Taxonomy" id="80872"/>
    <lineage>
        <taxon>Bacteria</taxon>
        <taxon>Bacillati</taxon>
        <taxon>Actinomycetota</taxon>
        <taxon>Actinomycetes</taxon>
        <taxon>Cryptosporangiales</taxon>
        <taxon>Cryptosporangiaceae</taxon>
        <taxon>Cryptosporangium</taxon>
    </lineage>
</organism>
<dbReference type="Proteomes" id="UP001500967">
    <property type="component" value="Unassembled WGS sequence"/>
</dbReference>
<dbReference type="Pfam" id="PF00512">
    <property type="entry name" value="HisKA"/>
    <property type="match status" value="1"/>
</dbReference>
<evidence type="ECO:0000256" key="6">
    <source>
        <dbReference type="ARBA" id="ARBA00022777"/>
    </source>
</evidence>
<comment type="subcellular location">
    <subcellularLocation>
        <location evidence="2">Cell membrane</location>
    </subcellularLocation>
</comment>
<dbReference type="PANTHER" id="PTHR43711:SF29">
    <property type="entry name" value="HISTIDINE KINASE"/>
    <property type="match status" value="1"/>
</dbReference>
<reference evidence="10" key="1">
    <citation type="journal article" date="2019" name="Int. J. Syst. Evol. Microbiol.">
        <title>The Global Catalogue of Microorganisms (GCM) 10K type strain sequencing project: providing services to taxonomists for standard genome sequencing and annotation.</title>
        <authorList>
            <consortium name="The Broad Institute Genomics Platform"/>
            <consortium name="The Broad Institute Genome Sequencing Center for Infectious Disease"/>
            <person name="Wu L."/>
            <person name="Ma J."/>
        </authorList>
    </citation>
    <scope>NUCLEOTIDE SEQUENCE [LARGE SCALE GENOMIC DNA]</scope>
    <source>
        <strain evidence="10">JCM 10425</strain>
    </source>
</reference>
<dbReference type="Pfam" id="PF02518">
    <property type="entry name" value="HATPase_c"/>
    <property type="match status" value="1"/>
</dbReference>
<keyword evidence="10" id="KW-1185">Reference proteome</keyword>
<feature type="domain" description="Histidine kinase" evidence="8">
    <location>
        <begin position="402"/>
        <end position="620"/>
    </location>
</feature>
<keyword evidence="5" id="KW-0808">Transferase</keyword>
<dbReference type="Gene3D" id="1.10.287.130">
    <property type="match status" value="1"/>
</dbReference>
<dbReference type="SUPFAM" id="SSF55781">
    <property type="entry name" value="GAF domain-like"/>
    <property type="match status" value="1"/>
</dbReference>
<dbReference type="PANTHER" id="PTHR43711">
    <property type="entry name" value="TWO-COMPONENT HISTIDINE KINASE"/>
    <property type="match status" value="1"/>
</dbReference>
<sequence length="649" mass="68452">MTSPASTVRAVAGALVALLLLLGGARLAVGHYVASRYDERVRRATDAAAANADLLRSLTEAQTGLRGYQLTGDPSLLDSYRRGLAGYATARSAVREAADHDPLRTLVAAEVDEADAWVASSAPLGDAPTGSADVSVILRGERQFARLRSANADATREFDAELTAERERARRVGQVSDLVTALLAVLAAGLVVALGRRADRAAGPFEEMRTVLARLRAGDRSARGRPTGSPAAREAVEALNELAEDHQRLHSSESGRAEARQRAHDLGANVRATLDPGALLDEVVAGLGAVLEADHVYLRLADGADRLWSRPGLATPAVESLRAGEPVPGAALTTIFTIDAESTGSLLLVRARPWSDDERVLLDAVAADTGRGLHVAQVYEHQRELAERFQDLDRQKTDFISTVSHELRTPLTSILGYLEILLSGDQGELTDPQERSLKVVERNAERLRELVGDLLTLSRIGSGSLEMTATRVEVGSLLDGVREVFGPVAAGAGVALDAGGGDGLAVVGDDRQLERVLHDVVGNAVKFTPDGGSVRVAARGENTRVVFEVVDTGMGIPAADQDRLFQPFQRASNAVTSAVQGTGLGLAIARSIVERHGGEVTLRSAVGEGTTVTIALPRAVGAVSESETALDPREAAIRAAKARALSRAR</sequence>
<evidence type="ECO:0000313" key="9">
    <source>
        <dbReference type="EMBL" id="GAA0243761.1"/>
    </source>
</evidence>
<dbReference type="InterPro" id="IPR036097">
    <property type="entry name" value="HisK_dim/P_sf"/>
</dbReference>
<dbReference type="EC" id="2.7.13.3" evidence="3"/>
<evidence type="ECO:0000313" key="10">
    <source>
        <dbReference type="Proteomes" id="UP001500967"/>
    </source>
</evidence>
<dbReference type="CDD" id="cd16922">
    <property type="entry name" value="HATPase_EvgS-ArcB-TorS-like"/>
    <property type="match status" value="1"/>
</dbReference>
<dbReference type="SMART" id="SM00387">
    <property type="entry name" value="HATPase_c"/>
    <property type="match status" value="1"/>
</dbReference>
<evidence type="ECO:0000256" key="7">
    <source>
        <dbReference type="ARBA" id="ARBA00023012"/>
    </source>
</evidence>
<evidence type="ECO:0000256" key="5">
    <source>
        <dbReference type="ARBA" id="ARBA00022679"/>
    </source>
</evidence>
<dbReference type="CDD" id="cd00082">
    <property type="entry name" value="HisKA"/>
    <property type="match status" value="1"/>
</dbReference>
<evidence type="ECO:0000256" key="4">
    <source>
        <dbReference type="ARBA" id="ARBA00022553"/>
    </source>
</evidence>
<evidence type="ECO:0000259" key="8">
    <source>
        <dbReference type="PROSITE" id="PS50109"/>
    </source>
</evidence>
<gene>
    <name evidence="9" type="ORF">GCM10009539_31510</name>
</gene>
<keyword evidence="6" id="KW-0418">Kinase</keyword>
<dbReference type="InterPro" id="IPR004358">
    <property type="entry name" value="Sig_transdc_His_kin-like_C"/>
</dbReference>
<dbReference type="PROSITE" id="PS50109">
    <property type="entry name" value="HIS_KIN"/>
    <property type="match status" value="1"/>
</dbReference>
<dbReference type="InterPro" id="IPR050736">
    <property type="entry name" value="Sensor_HK_Regulatory"/>
</dbReference>
<dbReference type="InterPro" id="IPR036890">
    <property type="entry name" value="HATPase_C_sf"/>
</dbReference>
<dbReference type="Pfam" id="PF05227">
    <property type="entry name" value="CHASE3"/>
    <property type="match status" value="1"/>
</dbReference>
<dbReference type="InterPro" id="IPR003661">
    <property type="entry name" value="HisK_dim/P_dom"/>
</dbReference>
<dbReference type="InterPro" id="IPR005467">
    <property type="entry name" value="His_kinase_dom"/>
</dbReference>
<dbReference type="InterPro" id="IPR007891">
    <property type="entry name" value="CHASE3"/>
</dbReference>
<comment type="catalytic activity">
    <reaction evidence="1">
        <text>ATP + protein L-histidine = ADP + protein N-phospho-L-histidine.</text>
        <dbReference type="EC" id="2.7.13.3"/>
    </reaction>
</comment>
<dbReference type="SUPFAM" id="SSF47384">
    <property type="entry name" value="Homodimeric domain of signal transducing histidine kinase"/>
    <property type="match status" value="1"/>
</dbReference>
<proteinExistence type="predicted"/>
<dbReference type="PRINTS" id="PR00344">
    <property type="entry name" value="BCTRLSENSOR"/>
</dbReference>
<comment type="caution">
    <text evidence="9">The sequence shown here is derived from an EMBL/GenBank/DDBJ whole genome shotgun (WGS) entry which is preliminary data.</text>
</comment>